<reference evidence="2" key="1">
    <citation type="submission" date="2016-10" db="EMBL/GenBank/DDBJ databases">
        <authorList>
            <person name="Varghese N."/>
            <person name="Submissions S."/>
        </authorList>
    </citation>
    <scope>NUCLEOTIDE SEQUENCE [LARGE SCALE GENOMIC DNA]</scope>
    <source>
        <strain evidence="2">CGMCC 4.7047</strain>
    </source>
</reference>
<dbReference type="EMBL" id="FPAB01000014">
    <property type="protein sequence ID" value="SFT21955.1"/>
    <property type="molecule type" value="Genomic_DNA"/>
</dbReference>
<dbReference type="AlphaFoldDB" id="A0A1I6W7H8"/>
<name>A0A1I6W7H8_9ACTN</name>
<dbReference type="Proteomes" id="UP000198873">
    <property type="component" value="Unassembled WGS sequence"/>
</dbReference>
<proteinExistence type="predicted"/>
<evidence type="ECO:0000313" key="2">
    <source>
        <dbReference type="Proteomes" id="UP000198873"/>
    </source>
</evidence>
<sequence>MVTVCDRVVTSFDAVWEELGVRHGGVLFVEEMVRAGVPAGTVRGVLRRRRWQRVGVGAYAEPGCEVSYWMRLYAVQRRRPDVVASHRSAAALLGFDVLRHALEVTRAGGGGALSGMRVHRAPLAAGDTLRFNRLMSLPGVRGILRFTAQDVFRRPRWMVRTIRGALVREPDDRPGPPLPRG</sequence>
<gene>
    <name evidence="1" type="ORF">SAMN05444716_1147</name>
</gene>
<keyword evidence="2" id="KW-1185">Reference proteome</keyword>
<organism evidence="1 2">
    <name type="scientific">Streptomyces harbinensis</name>
    <dbReference type="NCBI Taxonomy" id="1176198"/>
    <lineage>
        <taxon>Bacteria</taxon>
        <taxon>Bacillati</taxon>
        <taxon>Actinomycetota</taxon>
        <taxon>Actinomycetes</taxon>
        <taxon>Kitasatosporales</taxon>
        <taxon>Streptomycetaceae</taxon>
        <taxon>Streptomyces</taxon>
    </lineage>
</organism>
<accession>A0A1I6W7H8</accession>
<protein>
    <submittedName>
        <fullName evidence="1">Transcriptional regulator, AbiEi antitoxin, Type IV TA system</fullName>
    </submittedName>
</protein>
<evidence type="ECO:0000313" key="1">
    <source>
        <dbReference type="EMBL" id="SFT21955.1"/>
    </source>
</evidence>